<keyword evidence="2" id="KW-1185">Reference proteome</keyword>
<protein>
    <submittedName>
        <fullName evidence="1">Uncharacterized protein</fullName>
    </submittedName>
</protein>
<dbReference type="Proteomes" id="UP000823388">
    <property type="component" value="Chromosome 4K"/>
</dbReference>
<name>A0A8T0TRJ4_PANVG</name>
<dbReference type="AlphaFoldDB" id="A0A8T0TRJ4"/>
<gene>
    <name evidence="1" type="ORF">PVAP13_4KG209605</name>
</gene>
<evidence type="ECO:0000313" key="1">
    <source>
        <dbReference type="EMBL" id="KAG2611633.1"/>
    </source>
</evidence>
<proteinExistence type="predicted"/>
<comment type="caution">
    <text evidence="1">The sequence shown here is derived from an EMBL/GenBank/DDBJ whole genome shotgun (WGS) entry which is preliminary data.</text>
</comment>
<organism evidence="1 2">
    <name type="scientific">Panicum virgatum</name>
    <name type="common">Blackwell switchgrass</name>
    <dbReference type="NCBI Taxonomy" id="38727"/>
    <lineage>
        <taxon>Eukaryota</taxon>
        <taxon>Viridiplantae</taxon>
        <taxon>Streptophyta</taxon>
        <taxon>Embryophyta</taxon>
        <taxon>Tracheophyta</taxon>
        <taxon>Spermatophyta</taxon>
        <taxon>Magnoliopsida</taxon>
        <taxon>Liliopsida</taxon>
        <taxon>Poales</taxon>
        <taxon>Poaceae</taxon>
        <taxon>PACMAD clade</taxon>
        <taxon>Panicoideae</taxon>
        <taxon>Panicodae</taxon>
        <taxon>Paniceae</taxon>
        <taxon>Panicinae</taxon>
        <taxon>Panicum</taxon>
        <taxon>Panicum sect. Hiantes</taxon>
    </lineage>
</organism>
<reference evidence="1" key="1">
    <citation type="submission" date="2020-05" db="EMBL/GenBank/DDBJ databases">
        <title>WGS assembly of Panicum virgatum.</title>
        <authorList>
            <person name="Lovell J.T."/>
            <person name="Jenkins J."/>
            <person name="Shu S."/>
            <person name="Juenger T.E."/>
            <person name="Schmutz J."/>
        </authorList>
    </citation>
    <scope>NUCLEOTIDE SEQUENCE</scope>
    <source>
        <strain evidence="1">AP13</strain>
    </source>
</reference>
<evidence type="ECO:0000313" key="2">
    <source>
        <dbReference type="Proteomes" id="UP000823388"/>
    </source>
</evidence>
<accession>A0A8T0TRJ4</accession>
<sequence>MSTARRRSVLLCSSVPGVRRLGCGEVGVPSSLIDGGFPASTVDDCTRLVNKTAFFPTGGVDGGVKLLVLLLLSVGLVLGTIVDSSLSSFTESGVLSVVDSSWRVAGRWLLRHFQRLGVALKEGRWNLPGFSDEREQGR</sequence>
<dbReference type="EMBL" id="CM029043">
    <property type="protein sequence ID" value="KAG2611633.1"/>
    <property type="molecule type" value="Genomic_DNA"/>
</dbReference>